<feature type="region of interest" description="Disordered" evidence="6">
    <location>
        <begin position="648"/>
        <end position="732"/>
    </location>
</feature>
<feature type="region of interest" description="Disordered" evidence="6">
    <location>
        <begin position="383"/>
        <end position="418"/>
    </location>
</feature>
<dbReference type="InterPro" id="IPR006600">
    <property type="entry name" value="HTH_CenpB_DNA-bd_dom"/>
</dbReference>
<comment type="caution">
    <text evidence="9">The sequence shown here is derived from an EMBL/GenBank/DDBJ whole genome shotgun (WGS) entry which is preliminary data.</text>
</comment>
<dbReference type="SMART" id="SM00674">
    <property type="entry name" value="CENPB"/>
    <property type="match status" value="1"/>
</dbReference>
<evidence type="ECO:0000256" key="1">
    <source>
        <dbReference type="ARBA" id="ARBA00004123"/>
    </source>
</evidence>
<dbReference type="EMBL" id="LYXU01000145">
    <property type="protein sequence ID" value="OBS15617.1"/>
    <property type="molecule type" value="Genomic_DNA"/>
</dbReference>
<evidence type="ECO:0000256" key="5">
    <source>
        <dbReference type="SAM" id="Coils"/>
    </source>
</evidence>
<evidence type="ECO:0000256" key="6">
    <source>
        <dbReference type="SAM" id="MobiDB-lite"/>
    </source>
</evidence>
<dbReference type="Pfam" id="PF03221">
    <property type="entry name" value="HTH_Tnp_Tc5"/>
    <property type="match status" value="1"/>
</dbReference>
<feature type="compositionally biased region" description="Basic and acidic residues" evidence="6">
    <location>
        <begin position="699"/>
        <end position="708"/>
    </location>
</feature>
<dbReference type="InterPro" id="IPR007889">
    <property type="entry name" value="HTH_Psq"/>
</dbReference>
<dbReference type="Pfam" id="PF03184">
    <property type="entry name" value="DDE_1"/>
    <property type="match status" value="1"/>
</dbReference>
<evidence type="ECO:0000259" key="8">
    <source>
        <dbReference type="PROSITE" id="PS51253"/>
    </source>
</evidence>
<name>A0A1B8A557_FUSPO</name>
<evidence type="ECO:0000256" key="4">
    <source>
        <dbReference type="PROSITE-ProRule" id="PRU00320"/>
    </source>
</evidence>
<evidence type="ECO:0008006" key="11">
    <source>
        <dbReference type="Google" id="ProtNLM"/>
    </source>
</evidence>
<dbReference type="STRING" id="36050.A0A1B8A557"/>
<dbReference type="Proteomes" id="UP000091967">
    <property type="component" value="Unassembled WGS sequence"/>
</dbReference>
<dbReference type="PANTHER" id="PTHR19303">
    <property type="entry name" value="TRANSPOSON"/>
    <property type="match status" value="1"/>
</dbReference>
<keyword evidence="5" id="KW-0175">Coiled coil</keyword>
<accession>A0A1B8A557</accession>
<keyword evidence="3 4" id="KW-0539">Nucleus</keyword>
<dbReference type="InterPro" id="IPR009057">
    <property type="entry name" value="Homeodomain-like_sf"/>
</dbReference>
<sequence>MLRSRLRWKYTEDDVAEAILDVTDNGFSPPQAAHRRGVPRRTLIDRLHGRGAVKEQIHPHRRLSKRQEDRLAFWILRQESLGYAPSHSQIRACVMGLLRQQGEHPNLGRNWVIKFINRRADLKTKMGRRQEAKRFDSFIPKAVHWYFDIRDGQYGWIKPENTVNVDEGGIMTGFGLDSLVVGSADPKRKVFLKGPQTRNWTSFIEAVTADGRALVPGIIFKGKELQKQWFLEEFKQIADWYYITSPNGWTDDHIGIEWLERVYLPQTTPADESDARLIILDGHGSHATDEWMATCFMNNVYCCYLPAHCSHGLQPLDNGVFNALKAAYRRELERFASLTDSAPMDKVNFIRAYAKARRVGMTKKNILSGWRVTGNWPISRAKALRHPEIQQDRPNGSPRVTPEPRPYLGSDDTPQTSRQIRDLGLNKTPKTRRRYNVIDKGFEAHQQTVAAHTQRIASLEEELARLKRGKKRKAVPNPNKRFMTLGETLAGKESIPEGATRYTPIGVEFISSSEQESASEAGSVIEQLYYMDSISSFGEDLPGQITTPTCIAPGWLHVLSMTVVEYKSTTYQWIHQDDPIQEFVLDADVGEGSLMSPLDHKDITPCDWKRLGFNSSHLSLSPNKQELVLEAPLVTSGHREETDVCLQRLASNATPDGTKKRSTVEEGEQTGDLKRRRLDSTYSKQEDVKLPSSSNSQSGHKDDCRKSVVNDSSSPSRLEVDGKDKERKTLEQGNAVYAIHEVRNRSPTGLETADDVLGSKKDRILATELGFF</sequence>
<dbReference type="PROSITE" id="PS51253">
    <property type="entry name" value="HTH_CENPB"/>
    <property type="match status" value="1"/>
</dbReference>
<feature type="coiled-coil region" evidence="5">
    <location>
        <begin position="442"/>
        <end position="469"/>
    </location>
</feature>
<evidence type="ECO:0000313" key="9">
    <source>
        <dbReference type="EMBL" id="OBS15617.1"/>
    </source>
</evidence>
<protein>
    <recommendedName>
        <fullName evidence="11">HTH CENPB-type domain-containing protein</fullName>
    </recommendedName>
</protein>
<feature type="DNA-binding region" description="H-T-H motif" evidence="4">
    <location>
        <begin position="29"/>
        <end position="49"/>
    </location>
</feature>
<comment type="subcellular location">
    <subcellularLocation>
        <location evidence="1 4">Nucleus</location>
    </subcellularLocation>
</comment>
<evidence type="ECO:0000313" key="10">
    <source>
        <dbReference type="Proteomes" id="UP000091967"/>
    </source>
</evidence>
<dbReference type="PROSITE" id="PS50960">
    <property type="entry name" value="HTH_PSQ"/>
    <property type="match status" value="1"/>
</dbReference>
<proteinExistence type="predicted"/>
<gene>
    <name evidence="9" type="ORF">FPOA_13562</name>
</gene>
<dbReference type="AlphaFoldDB" id="A0A1B8A557"/>
<evidence type="ECO:0000256" key="3">
    <source>
        <dbReference type="ARBA" id="ARBA00023242"/>
    </source>
</evidence>
<dbReference type="GO" id="GO:0003677">
    <property type="term" value="F:DNA binding"/>
    <property type="evidence" value="ECO:0007669"/>
    <property type="project" value="UniProtKB-UniRule"/>
</dbReference>
<evidence type="ECO:0000256" key="2">
    <source>
        <dbReference type="ARBA" id="ARBA00023125"/>
    </source>
</evidence>
<dbReference type="InterPro" id="IPR050863">
    <property type="entry name" value="CenT-Element_Derived"/>
</dbReference>
<evidence type="ECO:0000259" key="7">
    <source>
        <dbReference type="PROSITE" id="PS50960"/>
    </source>
</evidence>
<dbReference type="InterPro" id="IPR004875">
    <property type="entry name" value="DDE_SF_endonuclease_dom"/>
</dbReference>
<organism evidence="9 10">
    <name type="scientific">Fusarium poae</name>
    <dbReference type="NCBI Taxonomy" id="36050"/>
    <lineage>
        <taxon>Eukaryota</taxon>
        <taxon>Fungi</taxon>
        <taxon>Dikarya</taxon>
        <taxon>Ascomycota</taxon>
        <taxon>Pezizomycotina</taxon>
        <taxon>Sordariomycetes</taxon>
        <taxon>Hypocreomycetidae</taxon>
        <taxon>Hypocreales</taxon>
        <taxon>Nectriaceae</taxon>
        <taxon>Fusarium</taxon>
    </lineage>
</organism>
<keyword evidence="10" id="KW-1185">Reference proteome</keyword>
<feature type="domain" description="HTH psq-type" evidence="7">
    <location>
        <begin position="1"/>
        <end position="53"/>
    </location>
</feature>
<dbReference type="GO" id="GO:0005634">
    <property type="term" value="C:nucleus"/>
    <property type="evidence" value="ECO:0007669"/>
    <property type="project" value="UniProtKB-SubCell"/>
</dbReference>
<dbReference type="SUPFAM" id="SSF46689">
    <property type="entry name" value="Homeodomain-like"/>
    <property type="match status" value="1"/>
</dbReference>
<feature type="compositionally biased region" description="Basic and acidic residues" evidence="6">
    <location>
        <begin position="718"/>
        <end position="730"/>
    </location>
</feature>
<dbReference type="PANTHER" id="PTHR19303:SF74">
    <property type="entry name" value="POGO TRANSPOSABLE ELEMENT WITH KRAB DOMAIN"/>
    <property type="match status" value="1"/>
</dbReference>
<feature type="domain" description="HTH CENPB-type" evidence="8">
    <location>
        <begin position="55"/>
        <end position="125"/>
    </location>
</feature>
<keyword evidence="2 4" id="KW-0238">DNA-binding</keyword>
<reference evidence="9 10" key="1">
    <citation type="submission" date="2016-06" db="EMBL/GenBank/DDBJ databases">
        <title>Living apart together: crosstalk between the core and supernumerary genomes in a fungal plant pathogen.</title>
        <authorList>
            <person name="Vanheule A."/>
            <person name="Audenaert K."/>
            <person name="Warris S."/>
            <person name="Van De Geest H."/>
            <person name="Schijlen E."/>
            <person name="Hofte M."/>
            <person name="De Saeger S."/>
            <person name="Haesaert G."/>
            <person name="Waalwijk C."/>
            <person name="Van Der Lee T."/>
        </authorList>
    </citation>
    <scope>NUCLEOTIDE SEQUENCE [LARGE SCALE GENOMIC DNA]</scope>
    <source>
        <strain evidence="9 10">2516</strain>
    </source>
</reference>